<dbReference type="InterPro" id="IPR050104">
    <property type="entry name" value="FMN-dep_NADH:Q_OxRdtase_AzoR1"/>
</dbReference>
<feature type="binding site" evidence="6">
    <location>
        <position position="20"/>
    </location>
    <ligand>
        <name>FMN</name>
        <dbReference type="ChEBI" id="CHEBI:58210"/>
    </ligand>
</feature>
<organism evidence="8 9">
    <name type="scientific">Streptosporangium amethystogenes subsp. fukuiense</name>
    <dbReference type="NCBI Taxonomy" id="698418"/>
    <lineage>
        <taxon>Bacteria</taxon>
        <taxon>Bacillati</taxon>
        <taxon>Actinomycetota</taxon>
        <taxon>Actinomycetes</taxon>
        <taxon>Streptosporangiales</taxon>
        <taxon>Streptosporangiaceae</taxon>
        <taxon>Streptosporangium</taxon>
    </lineage>
</organism>
<name>A0ABW2SUB6_9ACTN</name>
<dbReference type="Proteomes" id="UP001596514">
    <property type="component" value="Unassembled WGS sequence"/>
</dbReference>
<evidence type="ECO:0000256" key="6">
    <source>
        <dbReference type="HAMAP-Rule" id="MF_01216"/>
    </source>
</evidence>
<evidence type="ECO:0000256" key="1">
    <source>
        <dbReference type="ARBA" id="ARBA00022630"/>
    </source>
</evidence>
<evidence type="ECO:0000259" key="7">
    <source>
        <dbReference type="Pfam" id="PF02525"/>
    </source>
</evidence>
<evidence type="ECO:0000256" key="5">
    <source>
        <dbReference type="ARBA" id="ARBA00048542"/>
    </source>
</evidence>
<feature type="domain" description="Flavodoxin-like fold" evidence="7">
    <location>
        <begin position="14"/>
        <end position="205"/>
    </location>
</feature>
<comment type="catalytic activity">
    <reaction evidence="6">
        <text>2 a quinone + NADH + H(+) = 2 a 1,4-benzosemiquinone + NAD(+)</text>
        <dbReference type="Rhea" id="RHEA:65952"/>
        <dbReference type="ChEBI" id="CHEBI:15378"/>
        <dbReference type="ChEBI" id="CHEBI:57540"/>
        <dbReference type="ChEBI" id="CHEBI:57945"/>
        <dbReference type="ChEBI" id="CHEBI:132124"/>
        <dbReference type="ChEBI" id="CHEBI:134225"/>
    </reaction>
</comment>
<dbReference type="InterPro" id="IPR003680">
    <property type="entry name" value="Flavodoxin_fold"/>
</dbReference>
<keyword evidence="4 6" id="KW-0520">NAD</keyword>
<accession>A0ABW2SUB6</accession>
<comment type="caution">
    <text evidence="6">Lacks conserved residue(s) required for the propagation of feature annotation.</text>
</comment>
<dbReference type="EC" id="1.6.5.-" evidence="6"/>
<reference evidence="9" key="1">
    <citation type="journal article" date="2019" name="Int. J. Syst. Evol. Microbiol.">
        <title>The Global Catalogue of Microorganisms (GCM) 10K type strain sequencing project: providing services to taxonomists for standard genome sequencing and annotation.</title>
        <authorList>
            <consortium name="The Broad Institute Genomics Platform"/>
            <consortium name="The Broad Institute Genome Sequencing Center for Infectious Disease"/>
            <person name="Wu L."/>
            <person name="Ma J."/>
        </authorList>
    </citation>
    <scope>NUCLEOTIDE SEQUENCE [LARGE SCALE GENOMIC DNA]</scope>
    <source>
        <strain evidence="9">JCM 10083</strain>
    </source>
</reference>
<feature type="binding site" evidence="6">
    <location>
        <begin position="27"/>
        <end position="29"/>
    </location>
    <ligand>
        <name>FMN</name>
        <dbReference type="ChEBI" id="CHEBI:58210"/>
    </ligand>
</feature>
<comment type="function">
    <text evidence="6">Quinone reductase that provides resistance to thiol-specific stress caused by electrophilic quinones.</text>
</comment>
<protein>
    <recommendedName>
        <fullName evidence="6">FMN dependent NADH:quinone oxidoreductase</fullName>
        <ecNumber evidence="6">1.6.5.-</ecNumber>
    </recommendedName>
    <alternativeName>
        <fullName evidence="6">Azo-dye reductase</fullName>
    </alternativeName>
    <alternativeName>
        <fullName evidence="6">FMN-dependent NADH-azo compound oxidoreductase</fullName>
    </alternativeName>
    <alternativeName>
        <fullName evidence="6">FMN-dependent NADH-azoreductase</fullName>
        <ecNumber evidence="6">1.7.1.17</ecNumber>
    </alternativeName>
</protein>
<dbReference type="SUPFAM" id="SSF52218">
    <property type="entry name" value="Flavoproteins"/>
    <property type="match status" value="1"/>
</dbReference>
<comment type="subunit">
    <text evidence="6">Homodimer.</text>
</comment>
<sequence length="251" mass="26789">MITTPAVEEPATSLLHLDSSAARFHDSVSKQLTALFADTWRGLHDGAGYRYRDLAADPVPLVTSAFVTLGQRVQRHGGVPPAEVSVLVEGPAEEREWTLTRPLITELLATDTVLIGVPMYNFSVPAALKAWIDRVTFPGAFTDPGTGDSLLRGTTVVVVTARGGCYRPGTPRDGFDFQTPYLRAYFGDLGVAEEDLHFVHAEMTRAGDVPGLARFRALAASSLTAARAAVTELAARPPAGRSVTSGRRGSS</sequence>
<comment type="similarity">
    <text evidence="6">Belongs to the azoreductase type 1 family.</text>
</comment>
<keyword evidence="2 6" id="KW-0288">FMN</keyword>
<dbReference type="Gene3D" id="3.40.50.360">
    <property type="match status" value="1"/>
</dbReference>
<dbReference type="Pfam" id="PF02525">
    <property type="entry name" value="Flavodoxin_2"/>
    <property type="match status" value="1"/>
</dbReference>
<evidence type="ECO:0000313" key="8">
    <source>
        <dbReference type="EMBL" id="MFC7599692.1"/>
    </source>
</evidence>
<dbReference type="InterPro" id="IPR029039">
    <property type="entry name" value="Flavoprotein-like_sf"/>
</dbReference>
<evidence type="ECO:0000313" key="9">
    <source>
        <dbReference type="Proteomes" id="UP001596514"/>
    </source>
</evidence>
<evidence type="ECO:0000256" key="3">
    <source>
        <dbReference type="ARBA" id="ARBA00023002"/>
    </source>
</evidence>
<dbReference type="InterPro" id="IPR023048">
    <property type="entry name" value="NADH:quinone_OxRdtase_FMN_depd"/>
</dbReference>
<dbReference type="EC" id="1.7.1.17" evidence="6"/>
<dbReference type="PANTHER" id="PTHR43741:SF4">
    <property type="entry name" value="FMN-DEPENDENT NADH:QUINONE OXIDOREDUCTASE"/>
    <property type="match status" value="1"/>
</dbReference>
<comment type="caution">
    <text evidence="8">The sequence shown here is derived from an EMBL/GenBank/DDBJ whole genome shotgun (WGS) entry which is preliminary data.</text>
</comment>
<keyword evidence="3 6" id="KW-0560">Oxidoreductase</keyword>
<dbReference type="HAMAP" id="MF_01216">
    <property type="entry name" value="Azoreductase_type1"/>
    <property type="match status" value="1"/>
</dbReference>
<comment type="cofactor">
    <cofactor evidence="6">
        <name>FMN</name>
        <dbReference type="ChEBI" id="CHEBI:58210"/>
    </cofactor>
    <text evidence="6">Binds 1 FMN per subunit.</text>
</comment>
<feature type="binding site" evidence="6">
    <location>
        <begin position="119"/>
        <end position="122"/>
    </location>
    <ligand>
        <name>FMN</name>
        <dbReference type="ChEBI" id="CHEBI:58210"/>
    </ligand>
</feature>
<dbReference type="RefSeq" id="WP_343963670.1">
    <property type="nucleotide sequence ID" value="NZ_BAAAGK010000018.1"/>
</dbReference>
<evidence type="ECO:0000256" key="4">
    <source>
        <dbReference type="ARBA" id="ARBA00023027"/>
    </source>
</evidence>
<keyword evidence="1 6" id="KW-0285">Flavoprotein</keyword>
<dbReference type="EMBL" id="JBHTEE010000001">
    <property type="protein sequence ID" value="MFC7599692.1"/>
    <property type="molecule type" value="Genomic_DNA"/>
</dbReference>
<proteinExistence type="inferred from homology"/>
<comment type="function">
    <text evidence="6">Also exhibits azoreductase activity. Catalyzes the reductive cleavage of the azo bond in aromatic azo compounds to the corresponding amines.</text>
</comment>
<dbReference type="PANTHER" id="PTHR43741">
    <property type="entry name" value="FMN-DEPENDENT NADH-AZOREDUCTASE 1"/>
    <property type="match status" value="1"/>
</dbReference>
<comment type="catalytic activity">
    <reaction evidence="5">
        <text>N,N-dimethyl-1,4-phenylenediamine + anthranilate + 2 NAD(+) = 2-(4-dimethylaminophenyl)diazenylbenzoate + 2 NADH + 2 H(+)</text>
        <dbReference type="Rhea" id="RHEA:55872"/>
        <dbReference type="ChEBI" id="CHEBI:15378"/>
        <dbReference type="ChEBI" id="CHEBI:15783"/>
        <dbReference type="ChEBI" id="CHEBI:16567"/>
        <dbReference type="ChEBI" id="CHEBI:57540"/>
        <dbReference type="ChEBI" id="CHEBI:57945"/>
        <dbReference type="ChEBI" id="CHEBI:71579"/>
        <dbReference type="EC" id="1.7.1.17"/>
    </reaction>
    <physiologicalReaction direction="right-to-left" evidence="5">
        <dbReference type="Rhea" id="RHEA:55874"/>
    </physiologicalReaction>
</comment>
<keyword evidence="9" id="KW-1185">Reference proteome</keyword>
<gene>
    <name evidence="6" type="primary">azoR</name>
    <name evidence="8" type="ORF">ACFQVD_06170</name>
</gene>
<evidence type="ECO:0000256" key="2">
    <source>
        <dbReference type="ARBA" id="ARBA00022643"/>
    </source>
</evidence>